<accession>W4JTA7</accession>
<keyword evidence="3" id="KW-1185">Reference proteome</keyword>
<sequence>QILEFFFIKLALLRLQIEVVVAQDLENLVQDLDVFRHVFGKDEDVVHVYGYFPCCDEFSEDHVHHGLESGWRVGKAEEHHCGFIRTQRSDESCLPLVALFDSYIVVSPPYIQFAENGGPFNHVQ</sequence>
<evidence type="ECO:0000313" key="2">
    <source>
        <dbReference type="EMBL" id="ETW76699.1"/>
    </source>
</evidence>
<keyword evidence="1" id="KW-0732">Signal</keyword>
<dbReference type="GeneID" id="20671419"/>
<feature type="signal peptide" evidence="1">
    <location>
        <begin position="1"/>
        <end position="22"/>
    </location>
</feature>
<dbReference type="EMBL" id="KI925464">
    <property type="protein sequence ID" value="ETW76699.1"/>
    <property type="molecule type" value="Genomic_DNA"/>
</dbReference>
<evidence type="ECO:0000313" key="3">
    <source>
        <dbReference type="Proteomes" id="UP000030671"/>
    </source>
</evidence>
<organism evidence="2 3">
    <name type="scientific">Heterobasidion irregulare (strain TC 32-1)</name>
    <dbReference type="NCBI Taxonomy" id="747525"/>
    <lineage>
        <taxon>Eukaryota</taxon>
        <taxon>Fungi</taxon>
        <taxon>Dikarya</taxon>
        <taxon>Basidiomycota</taxon>
        <taxon>Agaricomycotina</taxon>
        <taxon>Agaricomycetes</taxon>
        <taxon>Russulales</taxon>
        <taxon>Bondarzewiaceae</taxon>
        <taxon>Heterobasidion</taxon>
        <taxon>Heterobasidion annosum species complex</taxon>
    </lineage>
</organism>
<name>W4JTA7_HETIT</name>
<reference evidence="2 3" key="1">
    <citation type="journal article" date="2012" name="New Phytol.">
        <title>Insight into trade-off between wood decay and parasitism from the genome of a fungal forest pathogen.</title>
        <authorList>
            <person name="Olson A."/>
            <person name="Aerts A."/>
            <person name="Asiegbu F."/>
            <person name="Belbahri L."/>
            <person name="Bouzid O."/>
            <person name="Broberg A."/>
            <person name="Canback B."/>
            <person name="Coutinho P.M."/>
            <person name="Cullen D."/>
            <person name="Dalman K."/>
            <person name="Deflorio G."/>
            <person name="van Diepen L.T."/>
            <person name="Dunand C."/>
            <person name="Duplessis S."/>
            <person name="Durling M."/>
            <person name="Gonthier P."/>
            <person name="Grimwood J."/>
            <person name="Fossdal C.G."/>
            <person name="Hansson D."/>
            <person name="Henrissat B."/>
            <person name="Hietala A."/>
            <person name="Himmelstrand K."/>
            <person name="Hoffmeister D."/>
            <person name="Hogberg N."/>
            <person name="James T.Y."/>
            <person name="Karlsson M."/>
            <person name="Kohler A."/>
            <person name="Kues U."/>
            <person name="Lee Y.H."/>
            <person name="Lin Y.C."/>
            <person name="Lind M."/>
            <person name="Lindquist E."/>
            <person name="Lombard V."/>
            <person name="Lucas S."/>
            <person name="Lunden K."/>
            <person name="Morin E."/>
            <person name="Murat C."/>
            <person name="Park J."/>
            <person name="Raffaello T."/>
            <person name="Rouze P."/>
            <person name="Salamov A."/>
            <person name="Schmutz J."/>
            <person name="Solheim H."/>
            <person name="Stahlberg J."/>
            <person name="Velez H."/>
            <person name="de Vries R.P."/>
            <person name="Wiebenga A."/>
            <person name="Woodward S."/>
            <person name="Yakovlev I."/>
            <person name="Garbelotto M."/>
            <person name="Martin F."/>
            <person name="Grigoriev I.V."/>
            <person name="Stenlid J."/>
        </authorList>
    </citation>
    <scope>NUCLEOTIDE SEQUENCE [LARGE SCALE GENOMIC DNA]</scope>
    <source>
        <strain evidence="2 3">TC 32-1</strain>
    </source>
</reference>
<dbReference type="HOGENOM" id="CLU_143913_2_0_1"/>
<gene>
    <name evidence="2" type="ORF">HETIRDRAFT_328506</name>
</gene>
<feature type="chain" id="PRO_5004843814" evidence="1">
    <location>
        <begin position="23"/>
        <end position="124"/>
    </location>
</feature>
<dbReference type="InParanoid" id="W4JTA7"/>
<protein>
    <submittedName>
        <fullName evidence="2">Uncharacterized protein</fullName>
    </submittedName>
</protein>
<dbReference type="OrthoDB" id="3044295at2759"/>
<dbReference type="Proteomes" id="UP000030671">
    <property type="component" value="Unassembled WGS sequence"/>
</dbReference>
<proteinExistence type="predicted"/>
<dbReference type="RefSeq" id="XP_009551578.1">
    <property type="nucleotide sequence ID" value="XM_009553283.1"/>
</dbReference>
<dbReference type="KEGG" id="hir:HETIRDRAFT_328506"/>
<evidence type="ECO:0000256" key="1">
    <source>
        <dbReference type="SAM" id="SignalP"/>
    </source>
</evidence>
<dbReference type="AlphaFoldDB" id="W4JTA7"/>
<feature type="non-terminal residue" evidence="2">
    <location>
        <position position="1"/>
    </location>
</feature>